<accession>F2L6H5</accession>
<dbReference type="PANTHER" id="PTHR48207:SF4">
    <property type="entry name" value="BLL6097 PROTEIN"/>
    <property type="match status" value="1"/>
</dbReference>
<dbReference type="Pfam" id="PF02515">
    <property type="entry name" value="CoA_transf_3"/>
    <property type="match status" value="1"/>
</dbReference>
<evidence type="ECO:0000313" key="2">
    <source>
        <dbReference type="EMBL" id="AEA28869.1"/>
    </source>
</evidence>
<dbReference type="AlphaFoldDB" id="F2L6H5"/>
<dbReference type="SUPFAM" id="SSF89796">
    <property type="entry name" value="CoA-transferase family III (CaiB/BaiF)"/>
    <property type="match status" value="1"/>
</dbReference>
<dbReference type="KEGG" id="pdx:Psed_6793"/>
<dbReference type="eggNOG" id="COG1804">
    <property type="taxonomic scope" value="Bacteria"/>
</dbReference>
<protein>
    <submittedName>
        <fullName evidence="2">Formyl-CoA transferase</fullName>
        <ecNumber evidence="2">2.8.3.16</ecNumber>
    </submittedName>
</protein>
<evidence type="ECO:0000256" key="1">
    <source>
        <dbReference type="ARBA" id="ARBA00022679"/>
    </source>
</evidence>
<dbReference type="InterPro" id="IPR003673">
    <property type="entry name" value="CoA-Trfase_fam_III"/>
</dbReference>
<dbReference type="EMBL" id="CP002594">
    <property type="protein sequence ID" value="AEA28869.1"/>
    <property type="molecule type" value="Genomic_DNA"/>
</dbReference>
<name>F2L6H5_PSEUX</name>
<keyword evidence="3" id="KW-1185">Reference proteome</keyword>
<dbReference type="PANTHER" id="PTHR48207">
    <property type="entry name" value="SUCCINATE--HYDROXYMETHYLGLUTARATE COA-TRANSFERASE"/>
    <property type="match status" value="1"/>
</dbReference>
<dbReference type="InterPro" id="IPR044855">
    <property type="entry name" value="CoA-Trfase_III_dom3_sf"/>
</dbReference>
<dbReference type="InterPro" id="IPR030934">
    <property type="entry name" value="Intein_C"/>
</dbReference>
<dbReference type="GO" id="GO:0033608">
    <property type="term" value="F:formyl-CoA transferase activity"/>
    <property type="evidence" value="ECO:0007669"/>
    <property type="project" value="UniProtKB-EC"/>
</dbReference>
<dbReference type="RefSeq" id="WP_013678761.1">
    <property type="nucleotide sequence ID" value="NC_015314.1"/>
</dbReference>
<dbReference type="HOGENOM" id="CLU_033975_2_1_11"/>
<dbReference type="EC" id="2.8.3.16" evidence="2"/>
<dbReference type="Gene3D" id="3.40.50.10540">
    <property type="entry name" value="Crotonobetainyl-coa:carnitine coa-transferase, domain 1"/>
    <property type="match status" value="1"/>
</dbReference>
<reference evidence="2 3" key="1">
    <citation type="journal article" date="2011" name="J. Bacteriol.">
        <title>Genome sequence of the 1,4-dioxane-degrading Pseudonocardia dioxanivorans strain CB1190.</title>
        <authorList>
            <person name="Sales C.M."/>
            <person name="Mahendra S."/>
            <person name="Grostern A."/>
            <person name="Parales R.E."/>
            <person name="Goodwin L.A."/>
            <person name="Woyke T."/>
            <person name="Nolan M."/>
            <person name="Lapidus A."/>
            <person name="Chertkov O."/>
            <person name="Ovchinnikova G."/>
            <person name="Sczyrba A."/>
            <person name="Alvarez-Cohen L."/>
        </authorList>
    </citation>
    <scope>NUCLEOTIDE SEQUENCE [LARGE SCALE GENOMIC DNA]</scope>
    <source>
        <strain evidence="3">ATCC 55486 / DSM 44775 / JCM 13855 / CB1190</strain>
    </source>
</reference>
<keyword evidence="2" id="KW-0614">Plasmid</keyword>
<proteinExistence type="predicted"/>
<dbReference type="InterPro" id="IPR050483">
    <property type="entry name" value="CoA-transferase_III_domain"/>
</dbReference>
<dbReference type="Proteomes" id="UP000007809">
    <property type="component" value="Plasmid pPSED01"/>
</dbReference>
<dbReference type="PROSITE" id="PS50818">
    <property type="entry name" value="INTEIN_C_TER"/>
    <property type="match status" value="1"/>
</dbReference>
<dbReference type="Gene3D" id="3.30.1540.10">
    <property type="entry name" value="formyl-coa transferase, domain 3"/>
    <property type="match status" value="1"/>
</dbReference>
<geneLocation type="plasmid" evidence="2 3">
    <name>pPSED01</name>
</geneLocation>
<sequence>MSGALQGVRVVELCDLMEGPLAGQSLGDLGAAVIKVEQGPQGDRMRVLDCQASQNDCVSAPFVALNRDKRSIVLNLETHGGMNVLHQLIADADVLVHNCCAAALSSLGLGYPSLAERYPRLIVAGITAYGHTGPLAHRAGHDLLAQSMSGLAGAAGDDAGTPRLNPTAHVAYGAASQLVQGILAALLERGSSGLGQEVNVNLLDTAVAMQGLEAAARTMYGAELNWLAQHYSGVFRTADGAITVLGLLHDNPVRQVCAALAIPDLSARPDLTTAGLQARNKKVVNDVVAPLVARLSTEEALAHFDEADLLCAPLLTLDQALRHPQVEANALLADVEVPGQIPTQVVGSPARLSRSVAAAPSEIPHLGQHTVDVLTDLGFRREQIAELSTQHAIRTRDDEVADAYARNYL</sequence>
<keyword evidence="1 2" id="KW-0808">Transferase</keyword>
<dbReference type="OrthoDB" id="9797653at2"/>
<dbReference type="InterPro" id="IPR023606">
    <property type="entry name" value="CoA-Trfase_III_dom_1_sf"/>
</dbReference>
<evidence type="ECO:0000313" key="3">
    <source>
        <dbReference type="Proteomes" id="UP000007809"/>
    </source>
</evidence>
<organism evidence="2 3">
    <name type="scientific">Pseudonocardia dioxanivorans (strain ATCC 55486 / DSM 44775 / JCM 13855 / CB1190)</name>
    <dbReference type="NCBI Taxonomy" id="675635"/>
    <lineage>
        <taxon>Bacteria</taxon>
        <taxon>Bacillati</taxon>
        <taxon>Actinomycetota</taxon>
        <taxon>Actinomycetes</taxon>
        <taxon>Pseudonocardiales</taxon>
        <taxon>Pseudonocardiaceae</taxon>
        <taxon>Pseudonocardia</taxon>
    </lineage>
</organism>
<gene>
    <name evidence="2" type="ordered locus">Psed_6793</name>
</gene>